<dbReference type="EMBL" id="MU003493">
    <property type="protein sequence ID" value="KAF2476802.1"/>
    <property type="molecule type" value="Genomic_DNA"/>
</dbReference>
<gene>
    <name evidence="1" type="ORF">BDR25DRAFT_299983</name>
</gene>
<proteinExistence type="predicted"/>
<evidence type="ECO:0000313" key="1">
    <source>
        <dbReference type="EMBL" id="KAF2476802.1"/>
    </source>
</evidence>
<comment type="caution">
    <text evidence="1">The sequence shown here is derived from an EMBL/GenBank/DDBJ whole genome shotgun (WGS) entry which is preliminary data.</text>
</comment>
<reference evidence="1" key="1">
    <citation type="journal article" date="2020" name="Stud. Mycol.">
        <title>101 Dothideomycetes genomes: a test case for predicting lifestyles and emergence of pathogens.</title>
        <authorList>
            <person name="Haridas S."/>
            <person name="Albert R."/>
            <person name="Binder M."/>
            <person name="Bloem J."/>
            <person name="Labutti K."/>
            <person name="Salamov A."/>
            <person name="Andreopoulos B."/>
            <person name="Baker S."/>
            <person name="Barry K."/>
            <person name="Bills G."/>
            <person name="Bluhm B."/>
            <person name="Cannon C."/>
            <person name="Castanera R."/>
            <person name="Culley D."/>
            <person name="Daum C."/>
            <person name="Ezra D."/>
            <person name="Gonzalez J."/>
            <person name="Henrissat B."/>
            <person name="Kuo A."/>
            <person name="Liang C."/>
            <person name="Lipzen A."/>
            <person name="Lutzoni F."/>
            <person name="Magnuson J."/>
            <person name="Mondo S."/>
            <person name="Nolan M."/>
            <person name="Ohm R."/>
            <person name="Pangilinan J."/>
            <person name="Park H.-J."/>
            <person name="Ramirez L."/>
            <person name="Alfaro M."/>
            <person name="Sun H."/>
            <person name="Tritt A."/>
            <person name="Yoshinaga Y."/>
            <person name="Zwiers L.-H."/>
            <person name="Turgeon B."/>
            <person name="Goodwin S."/>
            <person name="Spatafora J."/>
            <person name="Crous P."/>
            <person name="Grigoriev I."/>
        </authorList>
    </citation>
    <scope>NUCLEOTIDE SEQUENCE</scope>
    <source>
        <strain evidence="1">ATCC 200398</strain>
    </source>
</reference>
<dbReference type="Proteomes" id="UP000799755">
    <property type="component" value="Unassembled WGS sequence"/>
</dbReference>
<accession>A0ACB6RE61</accession>
<keyword evidence="2" id="KW-1185">Reference proteome</keyword>
<sequence length="69" mass="8319">MPYECMPHRTHTYVSLFLSAWRPLKTVKIAPLVVTDRRSVLRDDLIECHQVMPDRVVKNLYLKHRPYRQ</sequence>
<protein>
    <submittedName>
        <fullName evidence="1">Uncharacterized protein</fullName>
    </submittedName>
</protein>
<organism evidence="1 2">
    <name type="scientific">Lindgomyces ingoldianus</name>
    <dbReference type="NCBI Taxonomy" id="673940"/>
    <lineage>
        <taxon>Eukaryota</taxon>
        <taxon>Fungi</taxon>
        <taxon>Dikarya</taxon>
        <taxon>Ascomycota</taxon>
        <taxon>Pezizomycotina</taxon>
        <taxon>Dothideomycetes</taxon>
        <taxon>Pleosporomycetidae</taxon>
        <taxon>Pleosporales</taxon>
        <taxon>Lindgomycetaceae</taxon>
        <taxon>Lindgomyces</taxon>
    </lineage>
</organism>
<name>A0ACB6RE61_9PLEO</name>
<evidence type="ECO:0000313" key="2">
    <source>
        <dbReference type="Proteomes" id="UP000799755"/>
    </source>
</evidence>